<evidence type="ECO:0000256" key="9">
    <source>
        <dbReference type="ARBA" id="ARBA00023163"/>
    </source>
</evidence>
<feature type="zinc finger region" description="TAZ-type" evidence="12">
    <location>
        <begin position="178"/>
        <end position="259"/>
    </location>
</feature>
<evidence type="ECO:0000256" key="5">
    <source>
        <dbReference type="ARBA" id="ARBA00022771"/>
    </source>
</evidence>
<keyword evidence="3" id="KW-0808">Transferase</keyword>
<comment type="catalytic activity">
    <reaction evidence="11">
        <text>L-lysyl-[protein] + acetyl-CoA = N(6)-acetyl-L-lysyl-[protein] + CoA + H(+)</text>
        <dbReference type="Rhea" id="RHEA:45948"/>
        <dbReference type="Rhea" id="RHEA-COMP:9752"/>
        <dbReference type="Rhea" id="RHEA-COMP:10731"/>
        <dbReference type="ChEBI" id="CHEBI:15378"/>
        <dbReference type="ChEBI" id="CHEBI:29969"/>
        <dbReference type="ChEBI" id="CHEBI:57287"/>
        <dbReference type="ChEBI" id="CHEBI:57288"/>
        <dbReference type="ChEBI" id="CHEBI:61930"/>
        <dbReference type="EC" id="2.3.1.48"/>
    </reaction>
</comment>
<name>A0A2T7PNA0_POMCA</name>
<dbReference type="SMART" id="SM00551">
    <property type="entry name" value="ZnF_TAZ"/>
    <property type="match status" value="1"/>
</dbReference>
<feature type="region of interest" description="Disordered" evidence="13">
    <location>
        <begin position="291"/>
        <end position="314"/>
    </location>
</feature>
<evidence type="ECO:0000256" key="12">
    <source>
        <dbReference type="PROSITE-ProRule" id="PRU00203"/>
    </source>
</evidence>
<dbReference type="GO" id="GO:0004402">
    <property type="term" value="F:histone acetyltransferase activity"/>
    <property type="evidence" value="ECO:0007669"/>
    <property type="project" value="InterPro"/>
</dbReference>
<evidence type="ECO:0000256" key="2">
    <source>
        <dbReference type="ARBA" id="ARBA00013184"/>
    </source>
</evidence>
<feature type="domain" description="TAZ-type" evidence="14">
    <location>
        <begin position="178"/>
        <end position="259"/>
    </location>
</feature>
<sequence length="314" mass="34901">MATMKRIPQRPSRPSTPAAGLLLRRKTQRDSVSSSCRHVHRATLGDCVSTSFAARDRQAATVTSPSYFLPEVTCKKHTSLTSTTTHSTGDSADKKTSTCDSEQSAINPTPSASCASSSSDPAVYTEEEMERRRNLEKCLTTSTFVFHVTKKENHQHKMEKLGLGINDNSGADKQENPSEYYRKCIQRCIQMLEHTYQCRGANCHLHSCAKMKRVLAHTKSCRRKANGGCPICKQLIALCCYHAKRCTEYKCMVPFCQQLKHKLRQPELQQCLHQAQMLRRRMAVMTSPDVTSSNIVSNGIGGGEADATSQPSPQ</sequence>
<keyword evidence="9" id="KW-0804">Transcription</keyword>
<comment type="caution">
    <text evidence="15">The sequence shown here is derived from an EMBL/GenBank/DDBJ whole genome shotgun (WGS) entry which is preliminary data.</text>
</comment>
<dbReference type="STRING" id="400727.A0A2T7PNA0"/>
<evidence type="ECO:0000313" key="15">
    <source>
        <dbReference type="EMBL" id="PVD34882.1"/>
    </source>
</evidence>
<evidence type="ECO:0000256" key="8">
    <source>
        <dbReference type="ARBA" id="ARBA00023015"/>
    </source>
</evidence>
<feature type="region of interest" description="Disordered" evidence="13">
    <location>
        <begin position="1"/>
        <end position="35"/>
    </location>
</feature>
<gene>
    <name evidence="15" type="ORF">C0Q70_06162</name>
</gene>
<reference evidence="15 16" key="1">
    <citation type="submission" date="2018-04" db="EMBL/GenBank/DDBJ databases">
        <title>The genome of golden apple snail Pomacea canaliculata provides insight into stress tolerance and invasive adaptation.</title>
        <authorList>
            <person name="Liu C."/>
            <person name="Liu B."/>
            <person name="Ren Y."/>
            <person name="Zhang Y."/>
            <person name="Wang H."/>
            <person name="Li S."/>
            <person name="Jiang F."/>
            <person name="Yin L."/>
            <person name="Zhang G."/>
            <person name="Qian W."/>
            <person name="Fan W."/>
        </authorList>
    </citation>
    <scope>NUCLEOTIDE SEQUENCE [LARGE SCALE GENOMIC DNA]</scope>
    <source>
        <strain evidence="15">SZHN2017</strain>
        <tissue evidence="15">Muscle</tissue>
    </source>
</reference>
<dbReference type="Pfam" id="PF02135">
    <property type="entry name" value="zf-TAZ"/>
    <property type="match status" value="1"/>
</dbReference>
<feature type="region of interest" description="Disordered" evidence="13">
    <location>
        <begin position="79"/>
        <end position="127"/>
    </location>
</feature>
<dbReference type="EC" id="2.3.1.48" evidence="2"/>
<evidence type="ECO:0000256" key="7">
    <source>
        <dbReference type="ARBA" id="ARBA00022853"/>
    </source>
</evidence>
<keyword evidence="7" id="KW-0156">Chromatin regulator</keyword>
<dbReference type="GO" id="GO:0005667">
    <property type="term" value="C:transcription regulator complex"/>
    <property type="evidence" value="ECO:0007669"/>
    <property type="project" value="TreeGrafter"/>
</dbReference>
<comment type="subcellular location">
    <subcellularLocation>
        <location evidence="1">Nucleus</location>
    </subcellularLocation>
</comment>
<dbReference type="InterPro" id="IPR000197">
    <property type="entry name" value="Znf_TAZ"/>
</dbReference>
<dbReference type="GO" id="GO:0003713">
    <property type="term" value="F:transcription coactivator activity"/>
    <property type="evidence" value="ECO:0007669"/>
    <property type="project" value="TreeGrafter"/>
</dbReference>
<dbReference type="GO" id="GO:0045944">
    <property type="term" value="P:positive regulation of transcription by RNA polymerase II"/>
    <property type="evidence" value="ECO:0007669"/>
    <property type="project" value="TreeGrafter"/>
</dbReference>
<dbReference type="SUPFAM" id="SSF57933">
    <property type="entry name" value="TAZ domain"/>
    <property type="match status" value="1"/>
</dbReference>
<evidence type="ECO:0000256" key="4">
    <source>
        <dbReference type="ARBA" id="ARBA00022723"/>
    </source>
</evidence>
<dbReference type="PANTHER" id="PTHR13808:SF1">
    <property type="entry name" value="HISTONE ACETYLTRANSFERASE"/>
    <property type="match status" value="1"/>
</dbReference>
<keyword evidence="6 12" id="KW-0862">Zinc</keyword>
<organism evidence="15 16">
    <name type="scientific">Pomacea canaliculata</name>
    <name type="common">Golden apple snail</name>
    <dbReference type="NCBI Taxonomy" id="400727"/>
    <lineage>
        <taxon>Eukaryota</taxon>
        <taxon>Metazoa</taxon>
        <taxon>Spiralia</taxon>
        <taxon>Lophotrochozoa</taxon>
        <taxon>Mollusca</taxon>
        <taxon>Gastropoda</taxon>
        <taxon>Caenogastropoda</taxon>
        <taxon>Architaenioglossa</taxon>
        <taxon>Ampullarioidea</taxon>
        <taxon>Ampullariidae</taxon>
        <taxon>Pomacea</taxon>
    </lineage>
</organism>
<keyword evidence="4 12" id="KW-0479">Metal-binding</keyword>
<dbReference type="GO" id="GO:0000123">
    <property type="term" value="C:histone acetyltransferase complex"/>
    <property type="evidence" value="ECO:0007669"/>
    <property type="project" value="TreeGrafter"/>
</dbReference>
<feature type="compositionally biased region" description="Polar residues" evidence="13">
    <location>
        <begin position="98"/>
        <end position="110"/>
    </location>
</feature>
<accession>A0A2T7PNA0</accession>
<feature type="compositionally biased region" description="Low complexity" evidence="13">
    <location>
        <begin position="79"/>
        <end position="88"/>
    </location>
</feature>
<dbReference type="InterPro" id="IPR035898">
    <property type="entry name" value="TAZ_dom_sf"/>
</dbReference>
<protein>
    <recommendedName>
        <fullName evidence="2">histone acetyltransferase</fullName>
        <ecNumber evidence="2">2.3.1.48</ecNumber>
    </recommendedName>
</protein>
<dbReference type="GO" id="GO:0005634">
    <property type="term" value="C:nucleus"/>
    <property type="evidence" value="ECO:0007669"/>
    <property type="project" value="UniProtKB-SubCell"/>
</dbReference>
<evidence type="ECO:0000259" key="14">
    <source>
        <dbReference type="PROSITE" id="PS50134"/>
    </source>
</evidence>
<evidence type="ECO:0000256" key="10">
    <source>
        <dbReference type="ARBA" id="ARBA00023242"/>
    </source>
</evidence>
<dbReference type="InterPro" id="IPR013178">
    <property type="entry name" value="Histone_AcTrfase_Rtt109/CBP"/>
</dbReference>
<dbReference type="PANTHER" id="PTHR13808">
    <property type="entry name" value="CBP/P300-RELATED"/>
    <property type="match status" value="1"/>
</dbReference>
<dbReference type="AlphaFoldDB" id="A0A2T7PNA0"/>
<evidence type="ECO:0000256" key="11">
    <source>
        <dbReference type="ARBA" id="ARBA00048017"/>
    </source>
</evidence>
<evidence type="ECO:0000256" key="3">
    <source>
        <dbReference type="ARBA" id="ARBA00022679"/>
    </source>
</evidence>
<dbReference type="Proteomes" id="UP000245119">
    <property type="component" value="Linkage Group LG3"/>
</dbReference>
<dbReference type="PROSITE" id="PS50134">
    <property type="entry name" value="ZF_TAZ"/>
    <property type="match status" value="1"/>
</dbReference>
<evidence type="ECO:0000313" key="16">
    <source>
        <dbReference type="Proteomes" id="UP000245119"/>
    </source>
</evidence>
<dbReference type="OrthoDB" id="6159861at2759"/>
<evidence type="ECO:0000256" key="13">
    <source>
        <dbReference type="SAM" id="MobiDB-lite"/>
    </source>
</evidence>
<keyword evidence="10" id="KW-0539">Nucleus</keyword>
<dbReference type="GO" id="GO:0031490">
    <property type="term" value="F:chromatin DNA binding"/>
    <property type="evidence" value="ECO:0007669"/>
    <property type="project" value="TreeGrafter"/>
</dbReference>
<evidence type="ECO:0000256" key="1">
    <source>
        <dbReference type="ARBA" id="ARBA00004123"/>
    </source>
</evidence>
<proteinExistence type="predicted"/>
<dbReference type="EMBL" id="PZQS01000003">
    <property type="protein sequence ID" value="PVD34882.1"/>
    <property type="molecule type" value="Genomic_DNA"/>
</dbReference>
<dbReference type="GO" id="GO:0008270">
    <property type="term" value="F:zinc ion binding"/>
    <property type="evidence" value="ECO:0007669"/>
    <property type="project" value="UniProtKB-KW"/>
</dbReference>
<keyword evidence="5 12" id="KW-0863">Zinc-finger</keyword>
<dbReference type="Gene3D" id="1.20.1020.10">
    <property type="entry name" value="TAZ domain"/>
    <property type="match status" value="1"/>
</dbReference>
<keyword evidence="16" id="KW-1185">Reference proteome</keyword>
<evidence type="ECO:0000256" key="6">
    <source>
        <dbReference type="ARBA" id="ARBA00022833"/>
    </source>
</evidence>
<keyword evidence="8" id="KW-0805">Transcription regulation</keyword>